<feature type="region of interest" description="Disordered" evidence="9">
    <location>
        <begin position="119"/>
        <end position="148"/>
    </location>
</feature>
<keyword evidence="4" id="KW-0732">Signal</keyword>
<evidence type="ECO:0000313" key="10">
    <source>
        <dbReference type="EMBL" id="KAJ8875740.1"/>
    </source>
</evidence>
<evidence type="ECO:0000256" key="5">
    <source>
        <dbReference type="ARBA" id="ARBA00022989"/>
    </source>
</evidence>
<protein>
    <recommendedName>
        <fullName evidence="12">Protein quiver</fullName>
    </recommendedName>
</protein>
<keyword evidence="11" id="KW-1185">Reference proteome</keyword>
<evidence type="ECO:0000256" key="4">
    <source>
        <dbReference type="ARBA" id="ARBA00022729"/>
    </source>
</evidence>
<gene>
    <name evidence="10" type="ORF">PR048_023639</name>
</gene>
<evidence type="ECO:0000256" key="6">
    <source>
        <dbReference type="ARBA" id="ARBA00023136"/>
    </source>
</evidence>
<keyword evidence="5" id="KW-1133">Transmembrane helix</keyword>
<dbReference type="EMBL" id="JARBHB010000009">
    <property type="protein sequence ID" value="KAJ8875740.1"/>
    <property type="molecule type" value="Genomic_DNA"/>
</dbReference>
<keyword evidence="2" id="KW-0336">GPI-anchor</keyword>
<keyword evidence="3" id="KW-0812">Transmembrane</keyword>
<evidence type="ECO:0000256" key="7">
    <source>
        <dbReference type="ARBA" id="ARBA00023180"/>
    </source>
</evidence>
<organism evidence="10 11">
    <name type="scientific">Dryococelus australis</name>
    <dbReference type="NCBI Taxonomy" id="614101"/>
    <lineage>
        <taxon>Eukaryota</taxon>
        <taxon>Metazoa</taxon>
        <taxon>Ecdysozoa</taxon>
        <taxon>Arthropoda</taxon>
        <taxon>Hexapoda</taxon>
        <taxon>Insecta</taxon>
        <taxon>Pterygota</taxon>
        <taxon>Neoptera</taxon>
        <taxon>Polyneoptera</taxon>
        <taxon>Phasmatodea</taxon>
        <taxon>Verophasmatodea</taxon>
        <taxon>Anareolatae</taxon>
        <taxon>Phasmatidae</taxon>
        <taxon>Eurycanthinae</taxon>
        <taxon>Dryococelus</taxon>
    </lineage>
</organism>
<comment type="caution">
    <text evidence="10">The sequence shown here is derived from an EMBL/GenBank/DDBJ whole genome shotgun (WGS) entry which is preliminary data.</text>
</comment>
<evidence type="ECO:0000256" key="3">
    <source>
        <dbReference type="ARBA" id="ARBA00022692"/>
    </source>
</evidence>
<proteinExistence type="predicted"/>
<evidence type="ECO:0000256" key="1">
    <source>
        <dbReference type="ARBA" id="ARBA00004589"/>
    </source>
</evidence>
<comment type="subcellular location">
    <subcellularLocation>
        <location evidence="1">Membrane</location>
        <topology evidence="1">Lipid-anchor</topology>
        <topology evidence="1">GPI-anchor</topology>
    </subcellularLocation>
</comment>
<dbReference type="InterPro" id="IPR031424">
    <property type="entry name" value="QVR-like"/>
</dbReference>
<sequence length="292" mass="31575">MVVAFKMADGDVTKWRPGGSCAPVPGGNSLRARQPQCPSDIGQPLTRASTTSGGAPLWARRRHHCPATSSCVGWGGEGGATIVSTPPDLPPAENNSFCLCCAVEDERRLPPTVSCALGRRRQPGNVRPPTEMATSRHGPPPTPRVRAVPTQGHARTVVVILDTVYGDGLACWVCSSDKQMSQQYCTDPFNISAPFVYTMDCSTNLQQSTRPDYQHYCVKLVIKPQLGRPVTHRKCMWGPQFNPELELCSQPTDSVDTIEQCHVCAITGCNGSSRPHPLGSTLTLLGWLVLRS</sequence>
<accession>A0ABQ9GUL1</accession>
<dbReference type="Pfam" id="PF17064">
    <property type="entry name" value="QVR"/>
    <property type="match status" value="1"/>
</dbReference>
<evidence type="ECO:0000256" key="8">
    <source>
        <dbReference type="ARBA" id="ARBA00023288"/>
    </source>
</evidence>
<keyword evidence="6" id="KW-0472">Membrane</keyword>
<name>A0ABQ9GUL1_9NEOP</name>
<evidence type="ECO:0000256" key="2">
    <source>
        <dbReference type="ARBA" id="ARBA00022622"/>
    </source>
</evidence>
<dbReference type="InterPro" id="IPR050975">
    <property type="entry name" value="Sleep_regulator"/>
</dbReference>
<evidence type="ECO:0008006" key="12">
    <source>
        <dbReference type="Google" id="ProtNLM"/>
    </source>
</evidence>
<evidence type="ECO:0000313" key="11">
    <source>
        <dbReference type="Proteomes" id="UP001159363"/>
    </source>
</evidence>
<reference evidence="10 11" key="1">
    <citation type="submission" date="2023-02" db="EMBL/GenBank/DDBJ databases">
        <title>LHISI_Scaffold_Assembly.</title>
        <authorList>
            <person name="Stuart O.P."/>
            <person name="Cleave R."/>
            <person name="Magrath M.J.L."/>
            <person name="Mikheyev A.S."/>
        </authorList>
    </citation>
    <scope>NUCLEOTIDE SEQUENCE [LARGE SCALE GENOMIC DNA]</scope>
    <source>
        <strain evidence="10">Daus_M_001</strain>
        <tissue evidence="10">Leg muscle</tissue>
    </source>
</reference>
<keyword evidence="7" id="KW-0325">Glycoprotein</keyword>
<keyword evidence="8" id="KW-0449">Lipoprotein</keyword>
<evidence type="ECO:0000256" key="9">
    <source>
        <dbReference type="SAM" id="MobiDB-lite"/>
    </source>
</evidence>
<dbReference type="PANTHER" id="PTHR33562">
    <property type="entry name" value="ATILLA, ISOFORM B-RELATED-RELATED"/>
    <property type="match status" value="1"/>
</dbReference>
<feature type="region of interest" description="Disordered" evidence="9">
    <location>
        <begin position="32"/>
        <end position="56"/>
    </location>
</feature>
<dbReference type="Proteomes" id="UP001159363">
    <property type="component" value="Chromosome 8"/>
</dbReference>